<organism evidence="1 2">
    <name type="scientific">Caerostris extrusa</name>
    <name type="common">Bark spider</name>
    <name type="synonym">Caerostris bankana</name>
    <dbReference type="NCBI Taxonomy" id="172846"/>
    <lineage>
        <taxon>Eukaryota</taxon>
        <taxon>Metazoa</taxon>
        <taxon>Ecdysozoa</taxon>
        <taxon>Arthropoda</taxon>
        <taxon>Chelicerata</taxon>
        <taxon>Arachnida</taxon>
        <taxon>Araneae</taxon>
        <taxon>Araneomorphae</taxon>
        <taxon>Entelegynae</taxon>
        <taxon>Araneoidea</taxon>
        <taxon>Araneidae</taxon>
        <taxon>Caerostris</taxon>
    </lineage>
</organism>
<comment type="caution">
    <text evidence="1">The sequence shown here is derived from an EMBL/GenBank/DDBJ whole genome shotgun (WGS) entry which is preliminary data.</text>
</comment>
<dbReference type="AlphaFoldDB" id="A0AAV4Y125"/>
<evidence type="ECO:0000313" key="2">
    <source>
        <dbReference type="Proteomes" id="UP001054945"/>
    </source>
</evidence>
<sequence>MDSAKWNATDSPQNKINPTQSKFASIYLFIVLLRCGDSKIALGSMPSRRQLIGGRIRISISLLLTRQGTKKVSIISLINKVINKDYAHLTHATTPHIMAFAEI</sequence>
<evidence type="ECO:0000313" key="1">
    <source>
        <dbReference type="EMBL" id="GIY99931.1"/>
    </source>
</evidence>
<accession>A0AAV4Y125</accession>
<dbReference type="EMBL" id="BPLR01018476">
    <property type="protein sequence ID" value="GIY99931.1"/>
    <property type="molecule type" value="Genomic_DNA"/>
</dbReference>
<keyword evidence="2" id="KW-1185">Reference proteome</keyword>
<gene>
    <name evidence="1" type="ORF">CEXT_336581</name>
</gene>
<reference evidence="1 2" key="1">
    <citation type="submission" date="2021-06" db="EMBL/GenBank/DDBJ databases">
        <title>Caerostris extrusa draft genome.</title>
        <authorList>
            <person name="Kono N."/>
            <person name="Arakawa K."/>
        </authorList>
    </citation>
    <scope>NUCLEOTIDE SEQUENCE [LARGE SCALE GENOMIC DNA]</scope>
</reference>
<proteinExistence type="predicted"/>
<protein>
    <submittedName>
        <fullName evidence="1">Uncharacterized protein</fullName>
    </submittedName>
</protein>
<dbReference type="Proteomes" id="UP001054945">
    <property type="component" value="Unassembled WGS sequence"/>
</dbReference>
<name>A0AAV4Y125_CAEEX</name>